<evidence type="ECO:0000256" key="1">
    <source>
        <dbReference type="SAM" id="MobiDB-lite"/>
    </source>
</evidence>
<feature type="region of interest" description="Disordered" evidence="1">
    <location>
        <begin position="70"/>
        <end position="89"/>
    </location>
</feature>
<accession>A0A5B7JZP5</accession>
<reference evidence="2 3" key="1">
    <citation type="submission" date="2019-05" db="EMBL/GenBank/DDBJ databases">
        <title>Another draft genome of Portunus trituberculatus and its Hox gene families provides insights of decapod evolution.</title>
        <authorList>
            <person name="Jeong J.-H."/>
            <person name="Song I."/>
            <person name="Kim S."/>
            <person name="Choi T."/>
            <person name="Kim D."/>
            <person name="Ryu S."/>
            <person name="Kim W."/>
        </authorList>
    </citation>
    <scope>NUCLEOTIDE SEQUENCE [LARGE SCALE GENOMIC DNA]</scope>
    <source>
        <tissue evidence="2">Muscle</tissue>
    </source>
</reference>
<organism evidence="2 3">
    <name type="scientific">Portunus trituberculatus</name>
    <name type="common">Swimming crab</name>
    <name type="synonym">Neptunus trituberculatus</name>
    <dbReference type="NCBI Taxonomy" id="210409"/>
    <lineage>
        <taxon>Eukaryota</taxon>
        <taxon>Metazoa</taxon>
        <taxon>Ecdysozoa</taxon>
        <taxon>Arthropoda</taxon>
        <taxon>Crustacea</taxon>
        <taxon>Multicrustacea</taxon>
        <taxon>Malacostraca</taxon>
        <taxon>Eumalacostraca</taxon>
        <taxon>Eucarida</taxon>
        <taxon>Decapoda</taxon>
        <taxon>Pleocyemata</taxon>
        <taxon>Brachyura</taxon>
        <taxon>Eubrachyura</taxon>
        <taxon>Portunoidea</taxon>
        <taxon>Portunidae</taxon>
        <taxon>Portuninae</taxon>
        <taxon>Portunus</taxon>
    </lineage>
</organism>
<protein>
    <submittedName>
        <fullName evidence="2">Uncharacterized protein</fullName>
    </submittedName>
</protein>
<sequence>MCVQFRMATPLFPAPQTSPAQPASSLLPLPPPPLPATHQRLPGSLPSSRLPAGLAATCAGDSGAEVVEAARPGSNMVASGGSSSSSSQP</sequence>
<proteinExistence type="predicted"/>
<evidence type="ECO:0000313" key="3">
    <source>
        <dbReference type="Proteomes" id="UP000324222"/>
    </source>
</evidence>
<comment type="caution">
    <text evidence="2">The sequence shown here is derived from an EMBL/GenBank/DDBJ whole genome shotgun (WGS) entry which is preliminary data.</text>
</comment>
<feature type="compositionally biased region" description="Low complexity" evidence="1">
    <location>
        <begin position="14"/>
        <end position="27"/>
    </location>
</feature>
<gene>
    <name evidence="2" type="ORF">E2C01_093116</name>
</gene>
<evidence type="ECO:0000313" key="2">
    <source>
        <dbReference type="EMBL" id="MPC97784.1"/>
    </source>
</evidence>
<dbReference type="Proteomes" id="UP000324222">
    <property type="component" value="Unassembled WGS sequence"/>
</dbReference>
<dbReference type="AlphaFoldDB" id="A0A5B7JZP5"/>
<feature type="region of interest" description="Disordered" evidence="1">
    <location>
        <begin position="1"/>
        <end position="49"/>
    </location>
</feature>
<dbReference type="EMBL" id="VSRR010111456">
    <property type="protein sequence ID" value="MPC97784.1"/>
    <property type="molecule type" value="Genomic_DNA"/>
</dbReference>
<keyword evidence="3" id="KW-1185">Reference proteome</keyword>
<feature type="compositionally biased region" description="Low complexity" evidence="1">
    <location>
        <begin position="79"/>
        <end position="89"/>
    </location>
</feature>
<name>A0A5B7JZP5_PORTR</name>